<comment type="caution">
    <text evidence="3">The sequence shown here is derived from an EMBL/GenBank/DDBJ whole genome shotgun (WGS) entry which is preliminary data.</text>
</comment>
<feature type="region of interest" description="Disordered" evidence="1">
    <location>
        <begin position="1"/>
        <end position="67"/>
    </location>
</feature>
<dbReference type="AlphaFoldDB" id="A0AAN6WPH0"/>
<organism evidence="3 4">
    <name type="scientific">Podospora australis</name>
    <dbReference type="NCBI Taxonomy" id="1536484"/>
    <lineage>
        <taxon>Eukaryota</taxon>
        <taxon>Fungi</taxon>
        <taxon>Dikarya</taxon>
        <taxon>Ascomycota</taxon>
        <taxon>Pezizomycotina</taxon>
        <taxon>Sordariomycetes</taxon>
        <taxon>Sordariomycetidae</taxon>
        <taxon>Sordariales</taxon>
        <taxon>Podosporaceae</taxon>
        <taxon>Podospora</taxon>
    </lineage>
</organism>
<evidence type="ECO:0008006" key="5">
    <source>
        <dbReference type="Google" id="ProtNLM"/>
    </source>
</evidence>
<accession>A0AAN6WPH0</accession>
<keyword evidence="2" id="KW-1133">Transmembrane helix</keyword>
<dbReference type="EMBL" id="MU864445">
    <property type="protein sequence ID" value="KAK4185606.1"/>
    <property type="molecule type" value="Genomic_DNA"/>
</dbReference>
<feature type="compositionally biased region" description="Basic and acidic residues" evidence="1">
    <location>
        <begin position="52"/>
        <end position="67"/>
    </location>
</feature>
<feature type="compositionally biased region" description="Polar residues" evidence="1">
    <location>
        <begin position="33"/>
        <end position="42"/>
    </location>
</feature>
<evidence type="ECO:0000313" key="4">
    <source>
        <dbReference type="Proteomes" id="UP001302126"/>
    </source>
</evidence>
<dbReference type="Proteomes" id="UP001302126">
    <property type="component" value="Unassembled WGS sequence"/>
</dbReference>
<sequence length="327" mass="36399">MPSPQRSSSSISTSSSNHPPLPSYPEALANLGEKSTTLSPTPRNGIPVQARRSMEDELRPLPRGWTREFDPVSQHQFFVDTNSPAPHRSIWTHPYDDDVFLSSLPLEERLQIEENYSGRYDRGPSAEDIAAETTDDDDDDSDTTTLCPSSSPKKRSGFGQKLKDKITGKSRSQRIQERAERCAAEKEMYRQHRILRKGMTDAMISGRPQLLGRDSDRKHVFLEPPGHTYPYVTKVQKVSPYLSEVFYDDSQRPTARPAGRYMRPEGEMYGCGYGGYGCGKFAGGRWDKPADKYERKKGSGFGGGLGFPLMMPMLGGLALGGMMGVGF</sequence>
<evidence type="ECO:0000256" key="2">
    <source>
        <dbReference type="SAM" id="Phobius"/>
    </source>
</evidence>
<proteinExistence type="predicted"/>
<protein>
    <recommendedName>
        <fullName evidence="5">WW domain-containing protein</fullName>
    </recommendedName>
</protein>
<feature type="compositionally biased region" description="Low complexity" evidence="1">
    <location>
        <begin position="1"/>
        <end position="18"/>
    </location>
</feature>
<reference evidence="3" key="1">
    <citation type="journal article" date="2023" name="Mol. Phylogenet. Evol.">
        <title>Genome-scale phylogeny and comparative genomics of the fungal order Sordariales.</title>
        <authorList>
            <person name="Hensen N."/>
            <person name="Bonometti L."/>
            <person name="Westerberg I."/>
            <person name="Brannstrom I.O."/>
            <person name="Guillou S."/>
            <person name="Cros-Aarteil S."/>
            <person name="Calhoun S."/>
            <person name="Haridas S."/>
            <person name="Kuo A."/>
            <person name="Mondo S."/>
            <person name="Pangilinan J."/>
            <person name="Riley R."/>
            <person name="LaButti K."/>
            <person name="Andreopoulos B."/>
            <person name="Lipzen A."/>
            <person name="Chen C."/>
            <person name="Yan M."/>
            <person name="Daum C."/>
            <person name="Ng V."/>
            <person name="Clum A."/>
            <person name="Steindorff A."/>
            <person name="Ohm R.A."/>
            <person name="Martin F."/>
            <person name="Silar P."/>
            <person name="Natvig D.O."/>
            <person name="Lalanne C."/>
            <person name="Gautier V."/>
            <person name="Ament-Velasquez S.L."/>
            <person name="Kruys A."/>
            <person name="Hutchinson M.I."/>
            <person name="Powell A.J."/>
            <person name="Barry K."/>
            <person name="Miller A.N."/>
            <person name="Grigoriev I.V."/>
            <person name="Debuchy R."/>
            <person name="Gladieux P."/>
            <person name="Hiltunen Thoren M."/>
            <person name="Johannesson H."/>
        </authorList>
    </citation>
    <scope>NUCLEOTIDE SEQUENCE</scope>
    <source>
        <strain evidence="3">PSN309</strain>
    </source>
</reference>
<keyword evidence="2" id="KW-0812">Transmembrane</keyword>
<feature type="region of interest" description="Disordered" evidence="1">
    <location>
        <begin position="115"/>
        <end position="175"/>
    </location>
</feature>
<gene>
    <name evidence="3" type="ORF">QBC35DRAFT_389118</name>
</gene>
<keyword evidence="2" id="KW-0472">Membrane</keyword>
<reference evidence="3" key="2">
    <citation type="submission" date="2023-05" db="EMBL/GenBank/DDBJ databases">
        <authorList>
            <consortium name="Lawrence Berkeley National Laboratory"/>
            <person name="Steindorff A."/>
            <person name="Hensen N."/>
            <person name="Bonometti L."/>
            <person name="Westerberg I."/>
            <person name="Brannstrom I.O."/>
            <person name="Guillou S."/>
            <person name="Cros-Aarteil S."/>
            <person name="Calhoun S."/>
            <person name="Haridas S."/>
            <person name="Kuo A."/>
            <person name="Mondo S."/>
            <person name="Pangilinan J."/>
            <person name="Riley R."/>
            <person name="Labutti K."/>
            <person name="Andreopoulos B."/>
            <person name="Lipzen A."/>
            <person name="Chen C."/>
            <person name="Yanf M."/>
            <person name="Daum C."/>
            <person name="Ng V."/>
            <person name="Clum A."/>
            <person name="Ohm R."/>
            <person name="Martin F."/>
            <person name="Silar P."/>
            <person name="Natvig D."/>
            <person name="Lalanne C."/>
            <person name="Gautier V."/>
            <person name="Ament-Velasquez S.L."/>
            <person name="Kruys A."/>
            <person name="Hutchinson M.I."/>
            <person name="Powell A.J."/>
            <person name="Barry K."/>
            <person name="Miller A.N."/>
            <person name="Grigoriev I.V."/>
            <person name="Debuchy R."/>
            <person name="Gladieux P."/>
            <person name="Thoren M.H."/>
            <person name="Johannesson H."/>
        </authorList>
    </citation>
    <scope>NUCLEOTIDE SEQUENCE</scope>
    <source>
        <strain evidence="3">PSN309</strain>
    </source>
</reference>
<feature type="compositionally biased region" description="Acidic residues" evidence="1">
    <location>
        <begin position="129"/>
        <end position="142"/>
    </location>
</feature>
<evidence type="ECO:0000313" key="3">
    <source>
        <dbReference type="EMBL" id="KAK4185606.1"/>
    </source>
</evidence>
<evidence type="ECO:0000256" key="1">
    <source>
        <dbReference type="SAM" id="MobiDB-lite"/>
    </source>
</evidence>
<keyword evidence="4" id="KW-1185">Reference proteome</keyword>
<dbReference type="Gene3D" id="2.20.70.10">
    <property type="match status" value="1"/>
</dbReference>
<name>A0AAN6WPH0_9PEZI</name>
<feature type="transmembrane region" description="Helical" evidence="2">
    <location>
        <begin position="305"/>
        <end position="325"/>
    </location>
</feature>